<dbReference type="InterPro" id="IPR009056">
    <property type="entry name" value="Cyt_c-like_dom"/>
</dbReference>
<keyword evidence="1 4" id="KW-0349">Heme</keyword>
<accession>A0A371X5F7</accession>
<dbReference type="PANTHER" id="PTHR47495">
    <property type="entry name" value="ALDEHYDE DEHYDROGENASE"/>
    <property type="match status" value="1"/>
</dbReference>
<dbReference type="GO" id="GO:0009055">
    <property type="term" value="F:electron transfer activity"/>
    <property type="evidence" value="ECO:0007669"/>
    <property type="project" value="InterPro"/>
</dbReference>
<dbReference type="GO" id="GO:0020037">
    <property type="term" value="F:heme binding"/>
    <property type="evidence" value="ECO:0007669"/>
    <property type="project" value="InterPro"/>
</dbReference>
<organism evidence="6 7">
    <name type="scientific">Fulvimarina endophytica</name>
    <dbReference type="NCBI Taxonomy" id="2293836"/>
    <lineage>
        <taxon>Bacteria</taxon>
        <taxon>Pseudomonadati</taxon>
        <taxon>Pseudomonadota</taxon>
        <taxon>Alphaproteobacteria</taxon>
        <taxon>Hyphomicrobiales</taxon>
        <taxon>Aurantimonadaceae</taxon>
        <taxon>Fulvimarina</taxon>
    </lineage>
</organism>
<dbReference type="PROSITE" id="PS51007">
    <property type="entry name" value="CYTC"/>
    <property type="match status" value="3"/>
</dbReference>
<dbReference type="SUPFAM" id="SSF56003">
    <property type="entry name" value="Molybdenum cofactor-binding domain"/>
    <property type="match status" value="2"/>
</dbReference>
<feature type="domain" description="Cytochrome c" evidence="5">
    <location>
        <begin position="786"/>
        <end position="889"/>
    </location>
</feature>
<dbReference type="EMBL" id="QURL01000003">
    <property type="protein sequence ID" value="RFC64456.1"/>
    <property type="molecule type" value="Genomic_DNA"/>
</dbReference>
<evidence type="ECO:0000256" key="1">
    <source>
        <dbReference type="ARBA" id="ARBA00022617"/>
    </source>
</evidence>
<keyword evidence="3 4" id="KW-0408">Iron</keyword>
<dbReference type="InterPro" id="IPR000674">
    <property type="entry name" value="Ald_Oxase/Xan_DH_a/b"/>
</dbReference>
<dbReference type="Proteomes" id="UP000264310">
    <property type="component" value="Unassembled WGS sequence"/>
</dbReference>
<feature type="domain" description="Cytochrome c" evidence="5">
    <location>
        <begin position="1056"/>
        <end position="1144"/>
    </location>
</feature>
<dbReference type="RefSeq" id="WP_116682873.1">
    <property type="nucleotide sequence ID" value="NZ_QURL01000003.1"/>
</dbReference>
<dbReference type="SMART" id="SM01008">
    <property type="entry name" value="Ald_Xan_dh_C"/>
    <property type="match status" value="1"/>
</dbReference>
<dbReference type="SUPFAM" id="SSF54665">
    <property type="entry name" value="CO dehydrogenase molybdoprotein N-domain-like"/>
    <property type="match status" value="1"/>
</dbReference>
<proteinExistence type="predicted"/>
<sequence>MSGTRAEAITVYRETGTHRETFLRLDADGSLTAFNGHVDLGTGIETALAQIVAEELDLPLGQVRVVLGDTAHTPNQGPTIASETIQITAVPLRHGAAQIRAELVARAALRLNAPAGEIETIEGEARSANGSVTYGELVSGEAAALALDPGAPVKAPGDYRIVGRPVPRVDLPGKALGRHVYIHDVTVPGMVHGHVVRPPYHGREAGDFVGHSLLGYDEAAVSAMPGFIAVVREADFLAVVAEREDQARAIAEALPVDWRMPPDLPEMRSLADTIRCQPATARACDRSGDFARGIDECDLRAARTYVWPYHLHGSIGPSVSIADWNGGRPILWSGTQNPHMLRADLARLVDLAEEDIEIRRHQAAGCYGRNCADDVGADALLLARAVGRPVRVQLTRAQEHLWEPKGAAQVMDVEGGLLGGDLHAYSLDTWYPSNRATNLGLLLTRRVIAEPRPSDMGDRTIVPPYRIPHKAITVHDMAPIVRAAWMRGVSALPNTFAHESFVDEMAYEARQDPVDFRLRHLDDPRTRTLILRTAEEGGWEPRTAPRRRREGRMAYGQGFAYATYVHGTFPGTAAAAATWVCDVAVDMETGEVQLTRVFVGQDQGLVINPDGVRHQIHGNVNQTASRVLKEEVSFEEITVTPSSWATYPLATFEEVPRIETMLVERAEDPALGVGESAAVPAAAAIANAIFDATGVRMREAPFTPERMRAAMGIHRREDGRLQGSADHAPRLSGAMKPATWFGRLRSKGIGLAAVLGGTLSLGALALPIQRAIPPTSAPPASSFSAELLEKGRQVFAAGNCGDCHTAPGGAPNAGGLEIVTPYGTIHTTNLTPDPETGLGRWSLEAFERAMRHGISRDGTHLYPAFPYTSFSKMTDDDIFALYAYLQTLEPVARETARAEMVFPANLRPVNALWNALHHDSAPIERHPARGADWNRGRYLVEATGHCSACHSPRNLLGAEKTGKAALTGSLVKGWYAPAIAGDAASAFGWSEERYYAYLRTGLAEGFASASGPMADVVANLKALPDEDIRAMATYLASALPNVPEARLADPAAAARPMPDATHRIFESACATCHEPALASLATAATIPLSRSAAIRSPDDEALKTVIRQGIEAPLALAGRDMPGFAGELTEGQIADLAAYVRMRYAPASP</sequence>
<dbReference type="InterPro" id="IPR036909">
    <property type="entry name" value="Cyt_c-like_dom_sf"/>
</dbReference>
<protein>
    <submittedName>
        <fullName evidence="6">Aldehyde dehydrogenase</fullName>
    </submittedName>
</protein>
<evidence type="ECO:0000313" key="7">
    <source>
        <dbReference type="Proteomes" id="UP000264310"/>
    </source>
</evidence>
<comment type="caution">
    <text evidence="6">The sequence shown here is derived from an EMBL/GenBank/DDBJ whole genome shotgun (WGS) entry which is preliminary data.</text>
</comment>
<dbReference type="InterPro" id="IPR008274">
    <property type="entry name" value="AldOxase/xan_DH_MoCoBD1"/>
</dbReference>
<dbReference type="Gene3D" id="3.90.1170.50">
    <property type="entry name" value="Aldehyde oxidase/xanthine dehydrogenase, a/b hammerhead"/>
    <property type="match status" value="1"/>
</dbReference>
<dbReference type="InterPro" id="IPR036856">
    <property type="entry name" value="Ald_Oxase/Xan_DH_a/b_sf"/>
</dbReference>
<evidence type="ECO:0000256" key="2">
    <source>
        <dbReference type="ARBA" id="ARBA00022723"/>
    </source>
</evidence>
<dbReference type="Pfam" id="PF20256">
    <property type="entry name" value="MoCoBD_2"/>
    <property type="match status" value="2"/>
</dbReference>
<dbReference type="Pfam" id="PF13442">
    <property type="entry name" value="Cytochrome_CBB3"/>
    <property type="match status" value="1"/>
</dbReference>
<feature type="domain" description="Cytochrome c" evidence="5">
    <location>
        <begin position="931"/>
        <end position="1039"/>
    </location>
</feature>
<evidence type="ECO:0000259" key="5">
    <source>
        <dbReference type="PROSITE" id="PS51007"/>
    </source>
</evidence>
<dbReference type="Gene3D" id="1.10.760.10">
    <property type="entry name" value="Cytochrome c-like domain"/>
    <property type="match status" value="3"/>
</dbReference>
<evidence type="ECO:0000313" key="6">
    <source>
        <dbReference type="EMBL" id="RFC64456.1"/>
    </source>
</evidence>
<dbReference type="SUPFAM" id="SSF46626">
    <property type="entry name" value="Cytochrome c"/>
    <property type="match status" value="3"/>
</dbReference>
<dbReference type="Pfam" id="PF00034">
    <property type="entry name" value="Cytochrom_C"/>
    <property type="match status" value="1"/>
</dbReference>
<dbReference type="Gene3D" id="3.30.365.10">
    <property type="entry name" value="Aldehyde oxidase/xanthine dehydrogenase, molybdopterin binding domain"/>
    <property type="match status" value="4"/>
</dbReference>
<dbReference type="GO" id="GO:0016491">
    <property type="term" value="F:oxidoreductase activity"/>
    <property type="evidence" value="ECO:0007669"/>
    <property type="project" value="InterPro"/>
</dbReference>
<gene>
    <name evidence="6" type="ORF">DYI37_09135</name>
</gene>
<dbReference type="PANTHER" id="PTHR47495:SF1">
    <property type="entry name" value="BLL3820 PROTEIN"/>
    <property type="match status" value="1"/>
</dbReference>
<evidence type="ECO:0000256" key="3">
    <source>
        <dbReference type="ARBA" id="ARBA00023004"/>
    </source>
</evidence>
<dbReference type="InterPro" id="IPR052516">
    <property type="entry name" value="N-heterocyclic_Hydroxylase"/>
</dbReference>
<dbReference type="Pfam" id="PF02738">
    <property type="entry name" value="MoCoBD_1"/>
    <property type="match status" value="1"/>
</dbReference>
<dbReference type="OrthoDB" id="9767994at2"/>
<dbReference type="InterPro" id="IPR037165">
    <property type="entry name" value="AldOxase/xan_DH_Mopterin-bd_sf"/>
</dbReference>
<dbReference type="GO" id="GO:0046872">
    <property type="term" value="F:metal ion binding"/>
    <property type="evidence" value="ECO:0007669"/>
    <property type="project" value="UniProtKB-KW"/>
</dbReference>
<evidence type="ECO:0000256" key="4">
    <source>
        <dbReference type="PROSITE-ProRule" id="PRU00433"/>
    </source>
</evidence>
<dbReference type="AlphaFoldDB" id="A0A371X5F7"/>
<keyword evidence="7" id="KW-1185">Reference proteome</keyword>
<keyword evidence="2 4" id="KW-0479">Metal-binding</keyword>
<dbReference type="InterPro" id="IPR046867">
    <property type="entry name" value="AldOxase/xan_DH_MoCoBD2"/>
</dbReference>
<name>A0A371X5F7_9HYPH</name>
<reference evidence="6 7" key="1">
    <citation type="submission" date="2018-08" db="EMBL/GenBank/DDBJ databases">
        <title>Fulvimarina sp. 85, whole genome shotgun sequence.</title>
        <authorList>
            <person name="Tuo L."/>
        </authorList>
    </citation>
    <scope>NUCLEOTIDE SEQUENCE [LARGE SCALE GENOMIC DNA]</scope>
    <source>
        <strain evidence="6 7">85</strain>
    </source>
</reference>